<dbReference type="Gene3D" id="3.30.559.10">
    <property type="entry name" value="Chloramphenicol acetyltransferase-like domain"/>
    <property type="match status" value="1"/>
</dbReference>
<dbReference type="PROSITE" id="PS52004">
    <property type="entry name" value="KS3_2"/>
    <property type="match status" value="3"/>
</dbReference>
<dbReference type="PANTHER" id="PTHR43775">
    <property type="entry name" value="FATTY ACID SYNTHASE"/>
    <property type="match status" value="1"/>
</dbReference>
<keyword evidence="4" id="KW-0808">Transferase</keyword>
<dbReference type="Pfam" id="PF00109">
    <property type="entry name" value="ketoacyl-synt"/>
    <property type="match status" value="3"/>
</dbReference>
<dbReference type="InterPro" id="IPR016035">
    <property type="entry name" value="Acyl_Trfase/lysoPLipase"/>
</dbReference>
<dbReference type="Gene3D" id="3.40.47.10">
    <property type="match status" value="3"/>
</dbReference>
<dbReference type="InterPro" id="IPR014030">
    <property type="entry name" value="Ketoacyl_synth_N"/>
</dbReference>
<dbReference type="InterPro" id="IPR042104">
    <property type="entry name" value="PKS_dehydratase_sf"/>
</dbReference>
<dbReference type="InterPro" id="IPR050091">
    <property type="entry name" value="PKS_NRPS_Biosynth_Enz"/>
</dbReference>
<dbReference type="InterPro" id="IPR018201">
    <property type="entry name" value="Ketoacyl_synth_AS"/>
</dbReference>
<dbReference type="InterPro" id="IPR023213">
    <property type="entry name" value="CAT-like_dom_sf"/>
</dbReference>
<dbReference type="Pfam" id="PF16197">
    <property type="entry name" value="KAsynt_C_assoc"/>
    <property type="match status" value="1"/>
</dbReference>
<dbReference type="InterPro" id="IPR001227">
    <property type="entry name" value="Ac_transferase_dom_sf"/>
</dbReference>
<dbReference type="Gene3D" id="3.30.559.30">
    <property type="entry name" value="Nonribosomal peptide synthetase, condensation domain"/>
    <property type="match status" value="1"/>
</dbReference>
<evidence type="ECO:0000259" key="8">
    <source>
        <dbReference type="PROSITE" id="PS52004"/>
    </source>
</evidence>
<dbReference type="InterPro" id="IPR013968">
    <property type="entry name" value="PKS_KR"/>
</dbReference>
<keyword evidence="2" id="KW-0596">Phosphopantetheine</keyword>
<feature type="region of interest" description="Disordered" evidence="6">
    <location>
        <begin position="742"/>
        <end position="776"/>
    </location>
</feature>
<dbReference type="SMART" id="SM00822">
    <property type="entry name" value="PKS_KR"/>
    <property type="match status" value="1"/>
</dbReference>
<dbReference type="SMART" id="SM00823">
    <property type="entry name" value="PKS_PP"/>
    <property type="match status" value="5"/>
</dbReference>
<keyword evidence="5" id="KW-0175">Coiled coil</keyword>
<dbReference type="Gene3D" id="3.40.50.1820">
    <property type="entry name" value="alpha/beta hydrolase"/>
    <property type="match status" value="1"/>
</dbReference>
<dbReference type="EMBL" id="LIAE01010472">
    <property type="protein sequence ID" value="PAV60374.1"/>
    <property type="molecule type" value="Genomic_DNA"/>
</dbReference>
<dbReference type="SUPFAM" id="SSF52777">
    <property type="entry name" value="CoA-dependent acyltransferases"/>
    <property type="match status" value="2"/>
</dbReference>
<feature type="domain" description="Carrier" evidence="7">
    <location>
        <begin position="4814"/>
        <end position="4891"/>
    </location>
</feature>
<dbReference type="PROSITE" id="PS50075">
    <property type="entry name" value="CARRIER"/>
    <property type="match status" value="5"/>
</dbReference>
<dbReference type="Pfam" id="PF02801">
    <property type="entry name" value="Ketoacyl-synt_C"/>
    <property type="match status" value="3"/>
</dbReference>
<feature type="domain" description="Ketosynthase family 3 (KS3)" evidence="8">
    <location>
        <begin position="1925"/>
        <end position="2316"/>
    </location>
</feature>
<dbReference type="SMART" id="SM00827">
    <property type="entry name" value="PKS_AT"/>
    <property type="match status" value="2"/>
</dbReference>
<dbReference type="SUPFAM" id="SSF56801">
    <property type="entry name" value="Acetyl-CoA synthetase-like"/>
    <property type="match status" value="1"/>
</dbReference>
<dbReference type="InterPro" id="IPR042099">
    <property type="entry name" value="ANL_N_sf"/>
</dbReference>
<dbReference type="Pfam" id="PF00975">
    <property type="entry name" value="Thioesterase"/>
    <property type="match status" value="1"/>
</dbReference>
<dbReference type="Proteomes" id="UP000218231">
    <property type="component" value="Unassembled WGS sequence"/>
</dbReference>
<dbReference type="SUPFAM" id="SSF51735">
    <property type="entry name" value="NAD(P)-binding Rossmann-fold domains"/>
    <property type="match status" value="2"/>
</dbReference>
<accession>A0A2A2JFH0</accession>
<dbReference type="Gene3D" id="3.10.129.110">
    <property type="entry name" value="Polyketide synthase dehydratase"/>
    <property type="match status" value="1"/>
</dbReference>
<evidence type="ECO:0000256" key="6">
    <source>
        <dbReference type="SAM" id="MobiDB-lite"/>
    </source>
</evidence>
<feature type="domain" description="Carrier" evidence="7">
    <location>
        <begin position="633"/>
        <end position="714"/>
    </location>
</feature>
<evidence type="ECO:0000313" key="9">
    <source>
        <dbReference type="EMBL" id="PAV60374.1"/>
    </source>
</evidence>
<dbReference type="InterPro" id="IPR014043">
    <property type="entry name" value="Acyl_transferase_dom"/>
</dbReference>
<comment type="caution">
    <text evidence="9">The sequence shown here is derived from an EMBL/GenBank/DDBJ whole genome shotgun (WGS) entry which is preliminary data.</text>
</comment>
<dbReference type="InterPro" id="IPR032821">
    <property type="entry name" value="PKS_assoc"/>
</dbReference>
<dbReference type="Gene3D" id="3.30.70.3290">
    <property type="match status" value="3"/>
</dbReference>
<dbReference type="InterPro" id="IPR014031">
    <property type="entry name" value="Ketoacyl_synth_C"/>
</dbReference>
<dbReference type="InterPro" id="IPR009081">
    <property type="entry name" value="PP-bd_ACP"/>
</dbReference>
<feature type="domain" description="Carrier" evidence="7">
    <location>
        <begin position="2869"/>
        <end position="2946"/>
    </location>
</feature>
<dbReference type="GO" id="GO:0031177">
    <property type="term" value="F:phosphopantetheine binding"/>
    <property type="evidence" value="ECO:0007669"/>
    <property type="project" value="InterPro"/>
</dbReference>
<name>A0A2A2JFH0_9BILA</name>
<dbReference type="SUPFAM" id="SSF53901">
    <property type="entry name" value="Thiolase-like"/>
    <property type="match status" value="3"/>
</dbReference>
<dbReference type="Gene3D" id="3.30.70.250">
    <property type="entry name" value="Malonyl-CoA ACP transacylase, ACP-binding"/>
    <property type="match status" value="2"/>
</dbReference>
<dbReference type="InterPro" id="IPR036291">
    <property type="entry name" value="NAD(P)-bd_dom_sf"/>
</dbReference>
<dbReference type="InterPro" id="IPR000873">
    <property type="entry name" value="AMP-dep_synth/lig_dom"/>
</dbReference>
<dbReference type="Pfam" id="PF00698">
    <property type="entry name" value="Acyl_transf_1"/>
    <property type="match status" value="2"/>
</dbReference>
<dbReference type="GO" id="GO:0004315">
    <property type="term" value="F:3-oxoacyl-[acyl-carrier-protein] synthase activity"/>
    <property type="evidence" value="ECO:0007669"/>
    <property type="project" value="InterPro"/>
</dbReference>
<dbReference type="CDD" id="cd00833">
    <property type="entry name" value="PKS"/>
    <property type="match status" value="3"/>
</dbReference>
<sequence length="5138" mass="577454">MREEISSLNGCLSSPPSPLIGIRSLSCRLPGGVSDHREFWQLLKMGVNPFARIPASRIPSRDTLIQDEIYGTEIEGGNFISNDVSHFDAPFFRISRSEAEMMDPQQRVLLECVQECIENGGVTDCSGTGMFVGLMEKEYQEMSQTKTILSMLGSMASVLSGRLNYVFDCYGPSLTVDTACSSSLVALDLAIGALLEGKCQQAVVAGVNLILSEQGQGVRANGNMLSVDGISASFDSRANGYGRSDGCACLLLEIVKPDQDYLCFINARNVNHCGRGVSLTSPNGTSHQRLLSSMFRSSGIDKDSVDYWEAHGTGTSRGDPIEFNALSSVLNDISIGSVKSSLGHSEAAAGVTGLLKLCLLLQHQFIPPQLHLQLLNREISPGSLYLPFVGQEEGIQLGGISSFGVSGTNAAAILSRTNNHDKEIWKEHRPIHNLHLLPLSTKSQNSLAEMEKNILSMLQTSDVSISKVAATLANCRKHFNHRTVLAVNRSVESVSLETLFEIVSHLYLHGYPINWSLIYAPPSIPTFLPNYPFSKQSYWFSNREEVIDHYLVGTRIKAESHSNNNLEIHFRNFLCQWRHAHLFTGKALGMGTAFEVANTVIDQITDARMSIVNMAWLPNEHNLPTLVNDNQIRSDNIVLSKVLIALSDVLVNDSSLSSSELSSRFDELGLDSVCSVEFLHRLSSVHFPSISVTLTDLFDYPTPLQLTERIEELLASTNEIGMENISENEEFGSYVSNENTESFFESNSSPTMSTPSRKISTEFDKSSSEYSSNEKNSPNFVKDIRRKIHSAVSDVISEEIDFEDDVNFYELGMDSLGAIDFVNRLNEKYFTTESRDFVTIGDIFDNPTILELSQHLAQKLGQRNANDEIANEQFEKEFSNESCDQLNSTLEEAAMRDAYISIFYEDELALQEEFDVIWNYCKIRKEFLLKAKNEHGSVVTSSHFDKLQLNHSVRKLHIDLSNYDMKDSTTNDIQLFEHLMKFCSTLLKQKCQFEVGVSSKPCRANAAARAFMKTIAAEKCPKLRFAWNEKIRRINMKKNGKNISGTWLITGGLTGIGLEVAKVLSEEEDVEGIMLVGRREPSEDTCRIIEEMKRRTKVVVINEDICDEAKFSAAYQNLPFKITGVIHSAGCIRDASFERQTIESFIEVYRVKVIGLKLNHFIVMSSFTVLCGNFGQLNYAVANGLMEDEIRRRHSLGLSGSIIQWGNWLSTGMASTPQIRSFLQSKGLPGLATEEALSYLKSAVQHNINTIAVVKVDWSSFLTSRIDLPKDLLLNKSIDQEQIMKMSPVDNVSDGKSVVQSKTVFLFSGQGAQYSMMGRQLSEVFPRFGQIFRSCLDTASSLMNSVNLYEIVNDPSKYDELHLTSRAQPIIFCFCHAIAELWKDFGVKSDYFLGHSVGELVAGVQAGILSLEDGLRLVVERGKAMEAVRGKGAMLAISREAANLCGNKFDVHEAAINSNRQVVLAGFKSELDRVRIFLSELGYSSFYVNEQYPFHSPLITEQHLHDFRLVCRSIRFSKTAIPIVSNVTGKLIYDFSEDYLVQQIISTVRFTDCIEHLRNLNVNCWLECGPSSMLCSFVNATVLQSSNDKDKSSICILNSVSEKDDDLHCFLQSALELERLEHFSNWEFLYCGPSSSLEDGDSSCEKLMNLPIKEEFILTNDQINLLKNHCVDDKPVVCATFQIYQICLWVQSKIEIQHSNMQLVLRDVRFIKAWNLNEDGNSYELQYNHDLSVEIHVGEKLVFTAEVAWRTMSINDEKDLEPLCKADVQSFEADRFYNQLSSLGLQYSKEFQLIETGNKNPSYCECLLKESSTPWIEMDVSLHSILRVCLDEFSDRFYIPFTISQVYVNLQLINDKSMPERIAFSEKKSLNEKFLQLNCRLENSVNGNVLFEISNGTAIAIRGKVSDLNDTSRETQLNANEENDTNKINLIGYSVRTRNSCCNADSLWQALKSNFIDAQFGHRKCSNESNSYLMDHDVEKWDPLYFGLTPTEAKFIDPQQRLLLMGVVEAQTMAGIAKFPSRTGVFVAAGHCDFENRIFAEVKESIAQMGTGTSRASLAGRISHCFKLDGPSTVYDTACSSSFVALLEACEQLRRGTIECAIVGSVNLILHDMITDVLKCSNLIADKCRPFAADADGFVRGEAVCCVILCSSSSTLSTDPIVQLSGWAVNHNAGSSNALNVPSGRMEEECMKTAGEEMDDVHNIECHATGTQVGDGIELEAISRMKMKSGKEVHVSSIKGLMGHCEASSGLVSLIAVIEQMKRGYSISQRKVDLTNRATRNGQFIINFVGTEEKMDKCLINNFGLTGTNTSLLVQNAHPFVSELQISGRLYFLMTLSAKTQNALNKICNEFVQFVEETHHPIELISAKTHRMEHFRFRVAIIYSYKRRIVWNSQLNSNITKSDENEELNKLIQLANDYCQGKNLDIPVEQDLKLKNLWKFHIPNSNVYEEVDCWPFERRKISEDKNNSNRTSSATEMFFERTLVKKQILNSTKQSPTIFCLNKTLNFRWIQPIPEDKLIKVHDSMFVYFINEGKEKEQFFEIIDHWKSLSDTGIFVLACKANSTMHTEWKALLKSLAAEKLRKYKFISFETEAQLKAELSNSADIFEAIFYRRSVRHVERLVRIAQGNLKKTLLKIEHAVITGGNSGIAQVMRGKLRPKRSLIFTKNVKSKSNETNVKYVPYSENPTKYPRFGQNDCFIHCAGAVLNGRMEQMEMKRLEAVLEPKVSILNQLRSLVQSAPHLICISSAAAIFGSIGQSNYAFANGLMTSHLEKLEAKNGMVRKIRTIHLGPVEDAGMLSGEEMQPIRRQVEDGGWQMLCREDVEECLEYSSREIVLFKGDFTRIAQLQPHLRLFLSELLPKNKQDMESKKTANEARSLEQIFFDTTGIKICEDHRSTPFMDLGIDSLLLEQLRSNVNSSFQTNLSIVDLFNCPTFEKLDTHLKQKVSLLSIDNHQILSRISTNKRNSIAIIGRSGMFSGGVSAEQLFQSLLDGKDLITRTDKFTAGFLPNSVVQHFDHKLFGVTHEEAQMIDPQIRLFVQSAYNTLEMTKYVKQRSSLRIGCFAGAEPSAYHNRNNPNGLLHSMFNSNMHSHISTYTAHSLDLHGPALCIYSACSTALVVIIQACQVLQQGHVDLAIAGAVSMVLEDEASTSQNDHLISPTGVCRPFDEKGDGIVQGSGIGCVILKKHDDAIRDNDAILAIIRSYGISNDGQEKASYMAPNTRGQIDCIKEALGKLDREEVDRIKYVECHSTGTSVGDQIELEAVQSAYGNDKHLTVGSCKANIGHCFAASGFASVFKVIDMLKTKKIPPQINFQKLRGSHENVRVNRKIESLPTDALIAVSSFGIGGTNAHLIIEAADSTIDENNIESSEDSPMTLCLSAGSEHSLQLQINEITKYLRLDNVNLKVFCQTMHNYRETFPYRISVTGLNKDEILSKIRKVETRKSSPLSKQNVSFYFCPQGVEYHNMCKELLVNKNLKFSKSIQKLIQTTKTITGVDYEEIIYGNDSSQVENCLHSQLAVFIVCAAIVEQLANWGIEADVCIGHSVGEYCAAWYSGAISTEDAIKLLAFRSRLVHSTSSAKLIAIEGCPDEYSQFLTNFNVELCATLSPTLHCYTAGNSAEIDNLINSLKVHDIQFKELKTERGFHSSMMNPILSEFENFTSKINFKIGDKRWISSMDGQIRTSLDPNYCREHMRNPVDMKSAMDTLNSMNDIDLIIEIGPAGVLSRMLKQRSYKLEHLSTVPSKSQASYHPSALFDCRAHLWTLGYPVKFEQDDDDFQNDINAPVYQFDRIKCWKSIRANEEDSNIESSFDIQSVIENQNSGKNQADLILEVMQEQLGLKELAAADNFFANGGDSLSALEVVWKLNKLLSIQISSDDLFSHPTPQSLSEFIGNLLETEHIAHNSSRNQEVKTACGPLTNAQEQIFMQSEIAPGPQNNIIFYAKLPSTVCKNSIIKALEMLFEYQPSFRTSFTQEAEIQQLVCSMEECQNRIIHEDKSMCDQSIIHAILDEEKKIAFDLSAQPFRVRFVQLGSSSILIFNLHHILVDGWSISLLAKQFAAFYEHCKSEIKLEVSKLSSDALIKCALRDRDNNLEHQLKELAEKLVKKDPTALPVTQHSFSSASNFTKIEKILALSSNVISLSKKLSTTKYVIYLSAFLRAISRWISNKELFIGTAHSGRNEMNHNLITYAMNSLLLSVDVESNESFDKTIRKVEEAVRGNRKYESMPYHLLAAQINQMNGKSGDLFQVYFNYRHNLDFPSVTIEGEQVEIEQISLNTFFPFSFTIDEIRDDTTRVLIEFDSVKYSQGMIKDIIHDFNNEILEQPQEIHQLCGAKEERPSISVTKMLLNQRIDGNVLVLDGKTRMSYEEFREAAYERRNWLEQQVLIETGEAIKCDGVIGHETGMNDIVGIVAILLTGAAFAPIDSTMSKETKTKLYKNLEPKFVMTKDKTQDNYQRRITNKSFNRNDPSDLCYVIHTSGSTGVPKGVAVGHSSLVSFIHSATRQTMISRSTRVAHSVNLLFDVSIMNIFVSLVNSATLILYDSLPSLMLSDFTKESTKNSNFMFLTSAIFNSLNKMQLENLTHLERLFVGGETVSDEALQRALQLGIDVTQIYGPTETCIWSLTNRCKMNAGEGSMIGEPMPNERVSIADGKREGKLIIEGEKVARGYCRTENQEAVAFNRSFTTNDIVRFESDQKKMRFVDRSEDILKIRGVLVNKRQIEKQIRNIEEKTTEIHLLNREETLICFIAPKCANVREIKAKLESKLSSWMLPNVFITLEALPKNSNGKLDKAAMMRIYDRHQMESVTERSIIQKRMRSLIEIKFEESVRSVIPLSDETLELSDSFFSLGGHSLLSARFAYSLSKRFQISIEISDIFNCPNLRTLMARIVDKLKTKLVNGNNTSIIVKLREVQDAKFNVYLIHAIGGTIFPYHSLLRVFPKCVGIYGIEYDTSYSAKSLKELAALYADSIYAHSGTTRPFLLGHSLGGILSREIACELEVYGIEIPFVVLIDSWLLPKGELNVDQIRKFAENVFTSLPNYESRIEGATRLARMLKDYESGHCDRRMILFKAKQIGEAAFRESVRPRMTDELARTMSCNGFERVASNVETHLIPGDHQTCLHLENLQSVQDALLSLFQDYF</sequence>
<dbReference type="GO" id="GO:0006633">
    <property type="term" value="P:fatty acid biosynthetic process"/>
    <property type="evidence" value="ECO:0007669"/>
    <property type="project" value="InterPro"/>
</dbReference>
<dbReference type="STRING" id="2018661.A0A2A2JFH0"/>
<organism evidence="9 10">
    <name type="scientific">Diploscapter pachys</name>
    <dbReference type="NCBI Taxonomy" id="2018661"/>
    <lineage>
        <taxon>Eukaryota</taxon>
        <taxon>Metazoa</taxon>
        <taxon>Ecdysozoa</taxon>
        <taxon>Nematoda</taxon>
        <taxon>Chromadorea</taxon>
        <taxon>Rhabditida</taxon>
        <taxon>Rhabditina</taxon>
        <taxon>Rhabditomorpha</taxon>
        <taxon>Rhabditoidea</taxon>
        <taxon>Rhabditidae</taxon>
        <taxon>Diploscapter</taxon>
    </lineage>
</organism>
<dbReference type="Gene3D" id="1.10.1200.10">
    <property type="entry name" value="ACP-like"/>
    <property type="match status" value="5"/>
</dbReference>
<dbReference type="GO" id="GO:0004312">
    <property type="term" value="F:fatty acid synthase activity"/>
    <property type="evidence" value="ECO:0007669"/>
    <property type="project" value="TreeGrafter"/>
</dbReference>
<keyword evidence="3" id="KW-0597">Phosphoprotein</keyword>
<feature type="domain" description="Carrier" evidence="7">
    <location>
        <begin position="779"/>
        <end position="860"/>
    </location>
</feature>
<dbReference type="EC" id="3.1.2.14" evidence="1"/>
<gene>
    <name evidence="9" type="ORF">WR25_07847</name>
</gene>
<reference evidence="9 10" key="1">
    <citation type="journal article" date="2017" name="Curr. Biol.">
        <title>Genome architecture and evolution of a unichromosomal asexual nematode.</title>
        <authorList>
            <person name="Fradin H."/>
            <person name="Zegar C."/>
            <person name="Gutwein M."/>
            <person name="Lucas J."/>
            <person name="Kovtun M."/>
            <person name="Corcoran D."/>
            <person name="Baugh L.R."/>
            <person name="Kiontke K."/>
            <person name="Gunsalus K."/>
            <person name="Fitch D.H."/>
            <person name="Piano F."/>
        </authorList>
    </citation>
    <scope>NUCLEOTIDE SEQUENCE [LARGE SCALE GENOMIC DNA]</scope>
    <source>
        <strain evidence="9">PF1309</strain>
    </source>
</reference>
<feature type="domain" description="Carrier" evidence="7">
    <location>
        <begin position="3821"/>
        <end position="3896"/>
    </location>
</feature>
<dbReference type="Gene3D" id="3.40.50.720">
    <property type="entry name" value="NAD(P)-binding Rossmann-like Domain"/>
    <property type="match status" value="2"/>
</dbReference>
<dbReference type="Pfam" id="PF22621">
    <property type="entry name" value="CurL-like_PKS_C"/>
    <property type="match status" value="1"/>
</dbReference>
<evidence type="ECO:0000313" key="10">
    <source>
        <dbReference type="Proteomes" id="UP000218231"/>
    </source>
</evidence>
<dbReference type="Gene3D" id="3.40.366.10">
    <property type="entry name" value="Malonyl-Coenzyme A Acyl Carrier Protein, domain 2"/>
    <property type="match status" value="2"/>
</dbReference>
<dbReference type="Pfam" id="PF08659">
    <property type="entry name" value="KR"/>
    <property type="match status" value="2"/>
</dbReference>
<dbReference type="InterPro" id="IPR001242">
    <property type="entry name" value="Condensation_dom"/>
</dbReference>
<dbReference type="OrthoDB" id="329835at2759"/>
<dbReference type="Gene3D" id="3.40.50.12780">
    <property type="entry name" value="N-terminal domain of ligase-like"/>
    <property type="match status" value="1"/>
</dbReference>
<dbReference type="InterPro" id="IPR029058">
    <property type="entry name" value="AB_hydrolase_fold"/>
</dbReference>
<proteinExistence type="predicted"/>
<dbReference type="InterPro" id="IPR036736">
    <property type="entry name" value="ACP-like_sf"/>
</dbReference>
<dbReference type="SMART" id="SM00825">
    <property type="entry name" value="PKS_KS"/>
    <property type="match status" value="3"/>
</dbReference>
<feature type="coiled-coil region" evidence="5">
    <location>
        <begin position="4710"/>
        <end position="4740"/>
    </location>
</feature>
<dbReference type="SUPFAM" id="SSF53474">
    <property type="entry name" value="alpha/beta-Hydrolases"/>
    <property type="match status" value="1"/>
</dbReference>
<dbReference type="Pfam" id="PF00668">
    <property type="entry name" value="Condensation"/>
    <property type="match status" value="1"/>
</dbReference>
<dbReference type="GO" id="GO:0016297">
    <property type="term" value="F:fatty acyl-[ACP] hydrolase activity"/>
    <property type="evidence" value="ECO:0007669"/>
    <property type="project" value="UniProtKB-EC"/>
</dbReference>
<evidence type="ECO:0000259" key="7">
    <source>
        <dbReference type="PROSITE" id="PS50075"/>
    </source>
</evidence>
<feature type="domain" description="Ketosynthase family 3 (KS3)" evidence="8">
    <location>
        <begin position="17"/>
        <end position="416"/>
    </location>
</feature>
<dbReference type="SUPFAM" id="SSF47336">
    <property type="entry name" value="ACP-like"/>
    <property type="match status" value="5"/>
</dbReference>
<dbReference type="InterPro" id="IPR001031">
    <property type="entry name" value="Thioesterase"/>
</dbReference>
<dbReference type="PROSITE" id="PS00606">
    <property type="entry name" value="KS3_1"/>
    <property type="match status" value="2"/>
</dbReference>
<dbReference type="InterPro" id="IPR045851">
    <property type="entry name" value="AMP-bd_C_sf"/>
</dbReference>
<dbReference type="InterPro" id="IPR020841">
    <property type="entry name" value="PKS_Beta-ketoAc_synthase_dom"/>
</dbReference>
<evidence type="ECO:0000256" key="2">
    <source>
        <dbReference type="ARBA" id="ARBA00022450"/>
    </source>
</evidence>
<dbReference type="Gene3D" id="3.30.300.30">
    <property type="match status" value="1"/>
</dbReference>
<dbReference type="InterPro" id="IPR020845">
    <property type="entry name" value="AMP-binding_CS"/>
</dbReference>
<dbReference type="SUPFAM" id="SSF52151">
    <property type="entry name" value="FabD/lysophospholipase-like"/>
    <property type="match status" value="2"/>
</dbReference>
<evidence type="ECO:0000256" key="4">
    <source>
        <dbReference type="ARBA" id="ARBA00022679"/>
    </source>
</evidence>
<dbReference type="GO" id="GO:0044550">
    <property type="term" value="P:secondary metabolite biosynthetic process"/>
    <property type="evidence" value="ECO:0007669"/>
    <property type="project" value="UniProtKB-ARBA"/>
</dbReference>
<protein>
    <recommendedName>
        <fullName evidence="1">oleoyl-[acyl-carrier-protein] hydrolase</fullName>
        <ecNumber evidence="1">3.1.2.14</ecNumber>
    </recommendedName>
</protein>
<evidence type="ECO:0000256" key="3">
    <source>
        <dbReference type="ARBA" id="ARBA00022553"/>
    </source>
</evidence>
<evidence type="ECO:0000256" key="1">
    <source>
        <dbReference type="ARBA" id="ARBA00012480"/>
    </source>
</evidence>
<dbReference type="Pfam" id="PF00501">
    <property type="entry name" value="AMP-binding"/>
    <property type="match status" value="1"/>
</dbReference>
<dbReference type="InterPro" id="IPR016039">
    <property type="entry name" value="Thiolase-like"/>
</dbReference>
<dbReference type="InterPro" id="IPR020806">
    <property type="entry name" value="PKS_PP-bd"/>
</dbReference>
<dbReference type="Pfam" id="PF00550">
    <property type="entry name" value="PP-binding"/>
    <property type="match status" value="5"/>
</dbReference>
<keyword evidence="10" id="KW-1185">Reference proteome</keyword>
<feature type="domain" description="Ketosynthase family 3 (KS3)" evidence="8">
    <location>
        <begin position="2965"/>
        <end position="3357"/>
    </location>
</feature>
<dbReference type="InterPro" id="IPR057326">
    <property type="entry name" value="KR_dom"/>
</dbReference>
<dbReference type="PANTHER" id="PTHR43775:SF37">
    <property type="entry name" value="SI:DKEY-61P9.11"/>
    <property type="match status" value="1"/>
</dbReference>
<dbReference type="PROSITE" id="PS00455">
    <property type="entry name" value="AMP_BINDING"/>
    <property type="match status" value="1"/>
</dbReference>
<evidence type="ECO:0000256" key="5">
    <source>
        <dbReference type="SAM" id="Coils"/>
    </source>
</evidence>